<protein>
    <submittedName>
        <fullName evidence="2">Uncharacterized protein</fullName>
    </submittedName>
</protein>
<evidence type="ECO:0000256" key="1">
    <source>
        <dbReference type="SAM" id="MobiDB-lite"/>
    </source>
</evidence>
<gene>
    <name evidence="2" type="ORF">TSOC_004680</name>
</gene>
<dbReference type="Proteomes" id="UP000236333">
    <property type="component" value="Unassembled WGS sequence"/>
</dbReference>
<accession>A0A2J8A882</accession>
<dbReference type="AlphaFoldDB" id="A0A2J8A882"/>
<evidence type="ECO:0000313" key="3">
    <source>
        <dbReference type="Proteomes" id="UP000236333"/>
    </source>
</evidence>
<evidence type="ECO:0000313" key="2">
    <source>
        <dbReference type="EMBL" id="PNH08739.1"/>
    </source>
</evidence>
<comment type="caution">
    <text evidence="2">The sequence shown here is derived from an EMBL/GenBank/DDBJ whole genome shotgun (WGS) entry which is preliminary data.</text>
</comment>
<organism evidence="2 3">
    <name type="scientific">Tetrabaena socialis</name>
    <dbReference type="NCBI Taxonomy" id="47790"/>
    <lineage>
        <taxon>Eukaryota</taxon>
        <taxon>Viridiplantae</taxon>
        <taxon>Chlorophyta</taxon>
        <taxon>core chlorophytes</taxon>
        <taxon>Chlorophyceae</taxon>
        <taxon>CS clade</taxon>
        <taxon>Chlamydomonadales</taxon>
        <taxon>Tetrabaenaceae</taxon>
        <taxon>Tetrabaena</taxon>
    </lineage>
</organism>
<keyword evidence="3" id="KW-1185">Reference proteome</keyword>
<feature type="region of interest" description="Disordered" evidence="1">
    <location>
        <begin position="29"/>
        <end position="83"/>
    </location>
</feature>
<dbReference type="EMBL" id="PGGS01000117">
    <property type="protein sequence ID" value="PNH08739.1"/>
    <property type="molecule type" value="Genomic_DNA"/>
</dbReference>
<sequence length="226" mass="24295">MALSLQTTARLLLGAAREAASPACRLGAHLSPRRWSSRAPDAAPLAPPGTPGAPSGGHEQEGEPEESKEALEERKRRAVQSHLHSGITINSWRRLRSTRFCRAAGIFSSAGRGSAASPRGRVSAHTTECRADQLGQVGYSCRRCPTERPGPAAAAATATPPCREAPEAAHCTHGPRGPRTSFEAAHCPREAPEAALLRPGSVTDLWWPWIHRAFTWHSPCMVERPM</sequence>
<proteinExistence type="predicted"/>
<reference evidence="2 3" key="1">
    <citation type="journal article" date="2017" name="Mol. Biol. Evol.">
        <title>The 4-celled Tetrabaena socialis nuclear genome reveals the essential components for genetic control of cell number at the origin of multicellularity in the volvocine lineage.</title>
        <authorList>
            <person name="Featherston J."/>
            <person name="Arakaki Y."/>
            <person name="Hanschen E.R."/>
            <person name="Ferris P.J."/>
            <person name="Michod R.E."/>
            <person name="Olson B.J.S.C."/>
            <person name="Nozaki H."/>
            <person name="Durand P.M."/>
        </authorList>
    </citation>
    <scope>NUCLEOTIDE SEQUENCE [LARGE SCALE GENOMIC DNA]</scope>
    <source>
        <strain evidence="2 3">NIES-571</strain>
    </source>
</reference>
<feature type="compositionally biased region" description="Basic and acidic residues" evidence="1">
    <location>
        <begin position="58"/>
        <end position="75"/>
    </location>
</feature>
<name>A0A2J8A882_9CHLO</name>